<reference evidence="1" key="2">
    <citation type="submission" date="2018-07" db="EMBL/GenBank/DDBJ databases">
        <authorList>
            <person name="Ashton P.M."/>
            <person name="Dallman T."/>
            <person name="Nair S."/>
            <person name="De Pinna E."/>
            <person name="Peters T."/>
            <person name="Grant K."/>
        </authorList>
    </citation>
    <scope>NUCLEOTIDE SEQUENCE [LARGE SCALE GENOMIC DNA]</scope>
    <source>
        <strain evidence="1">475813</strain>
    </source>
</reference>
<dbReference type="AlphaFoldDB" id="A0A3Z4JJI9"/>
<evidence type="ECO:0000313" key="2">
    <source>
        <dbReference type="EMBL" id="HAB4459346.1"/>
    </source>
</evidence>
<dbReference type="EMBL" id="AAIVIG010000001">
    <property type="protein sequence ID" value="ECI4934359.1"/>
    <property type="molecule type" value="Genomic_DNA"/>
</dbReference>
<dbReference type="EMBL" id="VXJW01000001">
    <property type="protein sequence ID" value="KAA8665618.1"/>
    <property type="molecule type" value="Genomic_DNA"/>
</dbReference>
<gene>
    <name evidence="1" type="ORF">DSQ81_00410</name>
    <name evidence="3" type="ORF">F4V61_01305</name>
    <name evidence="2" type="ORF">GBZ58_01235</name>
</gene>
<dbReference type="EMBL" id="DAAGTC010000001">
    <property type="protein sequence ID" value="HAB4459346.1"/>
    <property type="molecule type" value="Genomic_DNA"/>
</dbReference>
<reference evidence="2" key="1">
    <citation type="journal article" date="2018" name="Genome Biol.">
        <title>SKESA: strategic k-mer extension for scrupulous assemblies.</title>
        <authorList>
            <person name="Souvorov A."/>
            <person name="Agarwala R."/>
            <person name="Lipman D.J."/>
        </authorList>
    </citation>
    <scope>NUCLEOTIDE SEQUENCE</scope>
    <source>
        <strain evidence="2">Salmonella enterica</strain>
    </source>
</reference>
<reference evidence="2" key="4">
    <citation type="submission" date="2019-10" db="EMBL/GenBank/DDBJ databases">
        <authorList>
            <consortium name="NCBI Pathogen Detection Project"/>
        </authorList>
    </citation>
    <scope>NUCLEOTIDE SEQUENCE</scope>
    <source>
        <strain evidence="2">Salmonella enterica</strain>
    </source>
</reference>
<dbReference type="Proteomes" id="UP000839688">
    <property type="component" value="Unassembled WGS sequence"/>
</dbReference>
<protein>
    <submittedName>
        <fullName evidence="1">Uncharacterized protein</fullName>
    </submittedName>
</protein>
<accession>A0A3Z4JJI9</accession>
<organism evidence="1">
    <name type="scientific">Salmonella enterica subsp. arizonae</name>
    <dbReference type="NCBI Taxonomy" id="59203"/>
    <lineage>
        <taxon>Bacteria</taxon>
        <taxon>Pseudomonadati</taxon>
        <taxon>Pseudomonadota</taxon>
        <taxon>Gammaproteobacteria</taxon>
        <taxon>Enterobacterales</taxon>
        <taxon>Enterobacteriaceae</taxon>
        <taxon>Salmonella</taxon>
    </lineage>
</organism>
<dbReference type="Proteomes" id="UP000322837">
    <property type="component" value="Unassembled WGS sequence"/>
</dbReference>
<comment type="caution">
    <text evidence="1">The sequence shown here is derived from an EMBL/GenBank/DDBJ whole genome shotgun (WGS) entry which is preliminary data.</text>
</comment>
<reference evidence="3 4" key="3">
    <citation type="submission" date="2019-09" db="EMBL/GenBank/DDBJ databases">
        <title>Draft genome sequence of various Type strains from the CCUG.</title>
        <authorList>
            <person name="Pineiro-Iglesias B."/>
            <person name="Tunovic T."/>
            <person name="Unosson C."/>
            <person name="Inganas E."/>
            <person name="Ohlen M."/>
            <person name="Cardew S."/>
            <person name="Jensie-Markopoulos S."/>
            <person name="Salva-Serra F."/>
            <person name="Jaen-Luchoro D."/>
            <person name="Karlsson R."/>
            <person name="Svensson-Stadler L."/>
            <person name="Chun J."/>
            <person name="Moore E."/>
        </authorList>
    </citation>
    <scope>NUCLEOTIDE SEQUENCE [LARGE SCALE GENOMIC DNA]</scope>
    <source>
        <strain evidence="3 4">CCUG 6322T</strain>
    </source>
</reference>
<name>A0A3Z4JJI9_SALER</name>
<evidence type="ECO:0000313" key="3">
    <source>
        <dbReference type="EMBL" id="KAA8665618.1"/>
    </source>
</evidence>
<evidence type="ECO:0000313" key="4">
    <source>
        <dbReference type="Proteomes" id="UP000322837"/>
    </source>
</evidence>
<proteinExistence type="predicted"/>
<sequence>MQCVPTCRLLKTTQLALTSVWTTRLLNTVSNSTCVIKMAHSVRHFFVCHFSAKATASHAFAPLPRQNRSVQIRPLSY</sequence>
<evidence type="ECO:0000313" key="1">
    <source>
        <dbReference type="EMBL" id="ECI4934359.1"/>
    </source>
</evidence>